<evidence type="ECO:0000259" key="1">
    <source>
        <dbReference type="PROSITE" id="PS50853"/>
    </source>
</evidence>
<dbReference type="RefSeq" id="WP_130938465.1">
    <property type="nucleotide sequence ID" value="NZ_SIRS01000009.1"/>
</dbReference>
<dbReference type="Gene3D" id="2.60.40.10">
    <property type="entry name" value="Immunoglobulins"/>
    <property type="match status" value="1"/>
</dbReference>
<comment type="caution">
    <text evidence="2">The sequence shown here is derived from an EMBL/GenBank/DDBJ whole genome shotgun (WGS) entry which is preliminary data.</text>
</comment>
<dbReference type="Proteomes" id="UP000292372">
    <property type="component" value="Unassembled WGS sequence"/>
</dbReference>
<organism evidence="2 3">
    <name type="scientific">Hyunsoonleella pacifica</name>
    <dbReference type="NCBI Taxonomy" id="1080224"/>
    <lineage>
        <taxon>Bacteria</taxon>
        <taxon>Pseudomonadati</taxon>
        <taxon>Bacteroidota</taxon>
        <taxon>Flavobacteriia</taxon>
        <taxon>Flavobacteriales</taxon>
        <taxon>Flavobacteriaceae</taxon>
    </lineage>
</organism>
<dbReference type="SUPFAM" id="SSF49265">
    <property type="entry name" value="Fibronectin type III"/>
    <property type="match status" value="1"/>
</dbReference>
<gene>
    <name evidence="2" type="ORF">EYD46_17455</name>
</gene>
<dbReference type="Pfam" id="PF00041">
    <property type="entry name" value="fn3"/>
    <property type="match status" value="1"/>
</dbReference>
<dbReference type="InterPro" id="IPR003961">
    <property type="entry name" value="FN3_dom"/>
</dbReference>
<dbReference type="EMBL" id="SIRS01000009">
    <property type="protein sequence ID" value="TBN11955.1"/>
    <property type="molecule type" value="Genomic_DNA"/>
</dbReference>
<name>A0A4Q9FHI9_9FLAO</name>
<accession>A0A4Q9FHI9</accession>
<dbReference type="SMART" id="SM00060">
    <property type="entry name" value="FN3"/>
    <property type="match status" value="1"/>
</dbReference>
<keyword evidence="3" id="KW-1185">Reference proteome</keyword>
<proteinExistence type="predicted"/>
<sequence>MELKKICFYVLIVFISGNIFGQQTNSIFIEANAANANNDSNSIGSCTGVNTDITSESNGDGTYKLKATANTTDTGRLIFNFPASSTEPHIIKFAGIESTGADVRLVTGRNSNGSYLSIGGSGYTNFNDTLREYNVLIDGLDGTDFTIEFFLYSPQIGHYLEIDNISVIPINQQNLEFGNDIFIEANAANLNNDSNTIGSCTGANTDITSESNGDGTFKIRATVNTLDTGRLIFNMPASSTDPHILKFTGIESTGADVRLVRARNSDDSYLSFGGGYINFSDQLEDYTVLLERFNGTDFTVEFFLYNTEIGDYLEIDNISIVPITSFTPSGIPTAPTLSSSGQTDTTVDLSWSGATDDVAVTGYNIYKDGVLETTLANVTTYQVTGLTANTSYNFTVTALDAAGNESVVSNTITITTFSSGDTGGSGVWSLNSQDAYYNEGNVGIGTNTPDELLAVNGTIHSKEVKVDLNNWPDYVFTNDYKLPTLLEVEAYIKENGHLPNIDSAKEVEKNGVLLGEMNAKLLEKIEELTLYIIEQQKQIELLKLKTKN</sequence>
<dbReference type="InterPro" id="IPR036116">
    <property type="entry name" value="FN3_sf"/>
</dbReference>
<dbReference type="OrthoDB" id="658938at2"/>
<dbReference type="PROSITE" id="PS50853">
    <property type="entry name" value="FN3"/>
    <property type="match status" value="1"/>
</dbReference>
<dbReference type="CDD" id="cd00063">
    <property type="entry name" value="FN3"/>
    <property type="match status" value="1"/>
</dbReference>
<feature type="domain" description="Fibronectin type-III" evidence="1">
    <location>
        <begin position="331"/>
        <end position="419"/>
    </location>
</feature>
<evidence type="ECO:0000313" key="2">
    <source>
        <dbReference type="EMBL" id="TBN11955.1"/>
    </source>
</evidence>
<dbReference type="AlphaFoldDB" id="A0A4Q9FHI9"/>
<reference evidence="2 3" key="1">
    <citation type="journal article" date="2015" name="Int. J. Syst. Evol. Microbiol.">
        <title>Hyunsoonleella pacifica sp. nov., isolated from seawater of South Pacific Gyre.</title>
        <authorList>
            <person name="Gao X."/>
            <person name="Zhang Z."/>
            <person name="Dai X."/>
            <person name="Zhang X.H."/>
        </authorList>
    </citation>
    <scope>NUCLEOTIDE SEQUENCE [LARGE SCALE GENOMIC DNA]</scope>
    <source>
        <strain evidence="2 3">SW033</strain>
    </source>
</reference>
<dbReference type="InterPro" id="IPR013783">
    <property type="entry name" value="Ig-like_fold"/>
</dbReference>
<protein>
    <submittedName>
        <fullName evidence="2">Fibronectin type III domain-containing protein</fullName>
    </submittedName>
</protein>
<evidence type="ECO:0000313" key="3">
    <source>
        <dbReference type="Proteomes" id="UP000292372"/>
    </source>
</evidence>